<keyword evidence="3" id="KW-1185">Reference proteome</keyword>
<dbReference type="GeneID" id="54298080"/>
<accession>A0A6A6BBD1</accession>
<proteinExistence type="predicted"/>
<feature type="region of interest" description="Disordered" evidence="1">
    <location>
        <begin position="1"/>
        <end position="24"/>
    </location>
</feature>
<evidence type="ECO:0000313" key="3">
    <source>
        <dbReference type="Proteomes" id="UP000799438"/>
    </source>
</evidence>
<organism evidence="2 3">
    <name type="scientific">Aplosporella prunicola CBS 121167</name>
    <dbReference type="NCBI Taxonomy" id="1176127"/>
    <lineage>
        <taxon>Eukaryota</taxon>
        <taxon>Fungi</taxon>
        <taxon>Dikarya</taxon>
        <taxon>Ascomycota</taxon>
        <taxon>Pezizomycotina</taxon>
        <taxon>Dothideomycetes</taxon>
        <taxon>Dothideomycetes incertae sedis</taxon>
        <taxon>Botryosphaeriales</taxon>
        <taxon>Aplosporellaceae</taxon>
        <taxon>Aplosporella</taxon>
    </lineage>
</organism>
<gene>
    <name evidence="2" type="ORF">K452DRAFT_288055</name>
</gene>
<name>A0A6A6BBD1_9PEZI</name>
<reference evidence="2" key="1">
    <citation type="journal article" date="2020" name="Stud. Mycol.">
        <title>101 Dothideomycetes genomes: a test case for predicting lifestyles and emergence of pathogens.</title>
        <authorList>
            <person name="Haridas S."/>
            <person name="Albert R."/>
            <person name="Binder M."/>
            <person name="Bloem J."/>
            <person name="Labutti K."/>
            <person name="Salamov A."/>
            <person name="Andreopoulos B."/>
            <person name="Baker S."/>
            <person name="Barry K."/>
            <person name="Bills G."/>
            <person name="Bluhm B."/>
            <person name="Cannon C."/>
            <person name="Castanera R."/>
            <person name="Culley D."/>
            <person name="Daum C."/>
            <person name="Ezra D."/>
            <person name="Gonzalez J."/>
            <person name="Henrissat B."/>
            <person name="Kuo A."/>
            <person name="Liang C."/>
            <person name="Lipzen A."/>
            <person name="Lutzoni F."/>
            <person name="Magnuson J."/>
            <person name="Mondo S."/>
            <person name="Nolan M."/>
            <person name="Ohm R."/>
            <person name="Pangilinan J."/>
            <person name="Park H.-J."/>
            <person name="Ramirez L."/>
            <person name="Alfaro M."/>
            <person name="Sun H."/>
            <person name="Tritt A."/>
            <person name="Yoshinaga Y."/>
            <person name="Zwiers L.-H."/>
            <person name="Turgeon B."/>
            <person name="Goodwin S."/>
            <person name="Spatafora J."/>
            <person name="Crous P."/>
            <person name="Grigoriev I."/>
        </authorList>
    </citation>
    <scope>NUCLEOTIDE SEQUENCE</scope>
    <source>
        <strain evidence="2">CBS 121167</strain>
    </source>
</reference>
<dbReference type="Proteomes" id="UP000799438">
    <property type="component" value="Unassembled WGS sequence"/>
</dbReference>
<feature type="compositionally biased region" description="Polar residues" evidence="1">
    <location>
        <begin position="12"/>
        <end position="23"/>
    </location>
</feature>
<protein>
    <submittedName>
        <fullName evidence="2">Uncharacterized protein</fullName>
    </submittedName>
</protein>
<dbReference type="EMBL" id="ML995487">
    <property type="protein sequence ID" value="KAF2141356.1"/>
    <property type="molecule type" value="Genomic_DNA"/>
</dbReference>
<evidence type="ECO:0000256" key="1">
    <source>
        <dbReference type="SAM" id="MobiDB-lite"/>
    </source>
</evidence>
<sequence>MSNAYQAHRINQKTSTPRESTSEGIAVKIKETMKTNSAYWLSWSLRRQGKTQLC</sequence>
<evidence type="ECO:0000313" key="2">
    <source>
        <dbReference type="EMBL" id="KAF2141356.1"/>
    </source>
</evidence>
<dbReference type="RefSeq" id="XP_033397069.1">
    <property type="nucleotide sequence ID" value="XM_033540584.1"/>
</dbReference>
<dbReference type="AlphaFoldDB" id="A0A6A6BBD1"/>